<feature type="signal peptide" evidence="1">
    <location>
        <begin position="1"/>
        <end position="27"/>
    </location>
</feature>
<dbReference type="EMBL" id="QGKY02000246">
    <property type="protein sequence ID" value="KAF2586208.1"/>
    <property type="molecule type" value="Genomic_DNA"/>
</dbReference>
<keyword evidence="1" id="KW-0732">Signal</keyword>
<feature type="chain" id="PRO_5035862468" description="Hydrophobic seed protein domain-containing protein" evidence="1">
    <location>
        <begin position="28"/>
        <end position="144"/>
    </location>
</feature>
<comment type="caution">
    <text evidence="2">The sequence shown here is derived from an EMBL/GenBank/DDBJ whole genome shotgun (WGS) entry which is preliminary data.</text>
</comment>
<accession>A0A8S9JX60</accession>
<gene>
    <name evidence="2" type="ORF">F2Q70_00034844</name>
</gene>
<evidence type="ECO:0008006" key="3">
    <source>
        <dbReference type="Google" id="ProtNLM"/>
    </source>
</evidence>
<organism evidence="2">
    <name type="scientific">Brassica cretica</name>
    <name type="common">Mustard</name>
    <dbReference type="NCBI Taxonomy" id="69181"/>
    <lineage>
        <taxon>Eukaryota</taxon>
        <taxon>Viridiplantae</taxon>
        <taxon>Streptophyta</taxon>
        <taxon>Embryophyta</taxon>
        <taxon>Tracheophyta</taxon>
        <taxon>Spermatophyta</taxon>
        <taxon>Magnoliopsida</taxon>
        <taxon>eudicotyledons</taxon>
        <taxon>Gunneridae</taxon>
        <taxon>Pentapetalae</taxon>
        <taxon>rosids</taxon>
        <taxon>malvids</taxon>
        <taxon>Brassicales</taxon>
        <taxon>Brassicaceae</taxon>
        <taxon>Brassiceae</taxon>
        <taxon>Brassica</taxon>
    </lineage>
</organism>
<dbReference type="PRINTS" id="PR01217">
    <property type="entry name" value="PRICHEXTENSN"/>
</dbReference>
<proteinExistence type="predicted"/>
<evidence type="ECO:0000313" key="2">
    <source>
        <dbReference type="EMBL" id="KAF2586208.1"/>
    </source>
</evidence>
<name>A0A8S9JX60_BRACR</name>
<sequence>MAPQGSTKTLALFLAVISIVFPSQTEAHSLPLHCHYPPPRVCPPCPLPLPPPPCPAPAMIPPPPCPAPMPPPPCPRLPPPPPCPQPPTSQPYGIVKDNQQLSSDFVDILFLRISRRCKGDADRLAKTALGSSLVLDPVRAGLWA</sequence>
<evidence type="ECO:0000256" key="1">
    <source>
        <dbReference type="SAM" id="SignalP"/>
    </source>
</evidence>
<reference evidence="2" key="1">
    <citation type="submission" date="2019-12" db="EMBL/GenBank/DDBJ databases">
        <title>Genome sequencing and annotation of Brassica cretica.</title>
        <authorList>
            <person name="Studholme D.J."/>
            <person name="Sarris P.F."/>
        </authorList>
    </citation>
    <scope>NUCLEOTIDE SEQUENCE</scope>
    <source>
        <strain evidence="2">PFS-102/07</strain>
        <tissue evidence="2">Leaf</tissue>
    </source>
</reference>
<protein>
    <recommendedName>
        <fullName evidence="3">Hydrophobic seed protein domain-containing protein</fullName>
    </recommendedName>
</protein>
<dbReference type="AlphaFoldDB" id="A0A8S9JX60"/>